<feature type="transmembrane region" description="Helical" evidence="1">
    <location>
        <begin position="23"/>
        <end position="42"/>
    </location>
</feature>
<keyword evidence="1" id="KW-0812">Transmembrane</keyword>
<keyword evidence="1" id="KW-0472">Membrane</keyword>
<evidence type="ECO:0000256" key="1">
    <source>
        <dbReference type="SAM" id="Phobius"/>
    </source>
</evidence>
<dbReference type="AlphaFoldDB" id="D1BRY3"/>
<gene>
    <name evidence="2" type="ordered locus">Xcel_1444</name>
</gene>
<dbReference type="RefSeq" id="WP_012878217.1">
    <property type="nucleotide sequence ID" value="NC_013530.1"/>
</dbReference>
<keyword evidence="1" id="KW-1133">Transmembrane helix</keyword>
<evidence type="ECO:0000313" key="3">
    <source>
        <dbReference type="Proteomes" id="UP000002255"/>
    </source>
</evidence>
<dbReference type="KEGG" id="xce:Xcel_1444"/>
<reference evidence="3" key="1">
    <citation type="submission" date="2009-11" db="EMBL/GenBank/DDBJ databases">
        <title>The complete chromosome of Xylanimonas cellulosilytica DSM 15894.</title>
        <authorList>
            <consortium name="US DOE Joint Genome Institute (JGI-PGF)"/>
            <person name="Lucas S."/>
            <person name="Copeland A."/>
            <person name="Lapidus A."/>
            <person name="Glavina del Rio T."/>
            <person name="Dalin E."/>
            <person name="Tice H."/>
            <person name="Bruce D."/>
            <person name="Goodwin L."/>
            <person name="Pitluck S."/>
            <person name="Kyrpides N."/>
            <person name="Mavromatis K."/>
            <person name="Ivanova N."/>
            <person name="Mikhailova N."/>
            <person name="Foster B."/>
            <person name="Clum A."/>
            <person name="Brettin T."/>
            <person name="Detter J.C."/>
            <person name="Han C."/>
            <person name="Larimer F."/>
            <person name="Land M."/>
            <person name="Hauser L."/>
            <person name="Markowitz V."/>
            <person name="Cheng J.F."/>
            <person name="Hugenholtz P."/>
            <person name="Woyke T."/>
            <person name="Wu D."/>
            <person name="Gehrich-Schroeter G."/>
            <person name="Schneider S."/>
            <person name="Pukall S.R."/>
            <person name="Klenk H.P."/>
            <person name="Eisen J.A."/>
        </authorList>
    </citation>
    <scope>NUCLEOTIDE SEQUENCE [LARGE SCALE GENOMIC DNA]</scope>
    <source>
        <strain evidence="3">DSM 15894 / CECT 5975 / LMG 20990 / XIL07</strain>
    </source>
</reference>
<evidence type="ECO:0000313" key="2">
    <source>
        <dbReference type="EMBL" id="ACZ30475.1"/>
    </source>
</evidence>
<dbReference type="HOGENOM" id="CLU_2332946_0_0_11"/>
<reference evidence="2 3" key="2">
    <citation type="journal article" date="2010" name="Stand. Genomic Sci.">
        <title>Complete genome sequence of Xylanimonas cellulosilytica type strain (XIL07).</title>
        <authorList>
            <person name="Foster B."/>
            <person name="Pukall R."/>
            <person name="Abt B."/>
            <person name="Nolan M."/>
            <person name="Glavina Del Rio T."/>
            <person name="Chen F."/>
            <person name="Lucas S."/>
            <person name="Tice H."/>
            <person name="Pitluck S."/>
            <person name="Cheng J.-F."/>
            <person name="Chertkov O."/>
            <person name="Brettin T."/>
            <person name="Han C."/>
            <person name="Detter J.C."/>
            <person name="Bruce D."/>
            <person name="Goodwin L."/>
            <person name="Ivanova N."/>
            <person name="Mavromatis K."/>
            <person name="Pati A."/>
            <person name="Mikhailova N."/>
            <person name="Chen A."/>
            <person name="Palaniappan K."/>
            <person name="Land M."/>
            <person name="Hauser L."/>
            <person name="Chang Y.-J."/>
            <person name="Jeffries C.D."/>
            <person name="Chain P."/>
            <person name="Rohde M."/>
            <person name="Goeker M."/>
            <person name="Bristow J."/>
            <person name="Eisen J.A."/>
            <person name="Markowitz V."/>
            <person name="Hugenholtz P."/>
            <person name="Kyrpides N.C."/>
            <person name="Klenk H.-P."/>
            <person name="Lapidus A."/>
        </authorList>
    </citation>
    <scope>NUCLEOTIDE SEQUENCE [LARGE SCALE GENOMIC DNA]</scope>
    <source>
        <strain evidence="3">DSM 15894 / CECT 5975 / LMG 20990 / XIL07</strain>
    </source>
</reference>
<organism evidence="2 3">
    <name type="scientific">Xylanimonas cellulosilytica (strain DSM 15894 / JCM 12276 / CECT 5975 / KCTC 9989 / LMG 20990 / NBRC 107835 / XIL07)</name>
    <dbReference type="NCBI Taxonomy" id="446471"/>
    <lineage>
        <taxon>Bacteria</taxon>
        <taxon>Bacillati</taxon>
        <taxon>Actinomycetota</taxon>
        <taxon>Actinomycetes</taxon>
        <taxon>Micrococcales</taxon>
        <taxon>Promicromonosporaceae</taxon>
        <taxon>Xylanimonas</taxon>
    </lineage>
</organism>
<feature type="transmembrane region" description="Helical" evidence="1">
    <location>
        <begin position="54"/>
        <end position="74"/>
    </location>
</feature>
<dbReference type="STRING" id="446471.Xcel_1444"/>
<protein>
    <submittedName>
        <fullName evidence="2">Uncharacterized protein</fullName>
    </submittedName>
</protein>
<proteinExistence type="predicted"/>
<dbReference type="EMBL" id="CP001821">
    <property type="protein sequence ID" value="ACZ30475.1"/>
    <property type="molecule type" value="Genomic_DNA"/>
</dbReference>
<sequence length="98" mass="10594">MTRPEPQQPALRPLHQSTGARPVVWAATVIAPLASLAGLLLLQSHTDTTWVRALLLVACGVLLVIAGAMIRFAVRAARSAQQHAATRQHPHHDDADER</sequence>
<accession>D1BRY3</accession>
<name>D1BRY3_XYLCX</name>
<dbReference type="Proteomes" id="UP000002255">
    <property type="component" value="Chromosome"/>
</dbReference>
<keyword evidence="3" id="KW-1185">Reference proteome</keyword>